<keyword evidence="9" id="KW-0418">Kinase</keyword>
<keyword evidence="11 14" id="KW-1133">Transmembrane helix</keyword>
<dbReference type="InterPro" id="IPR003661">
    <property type="entry name" value="HisK_dim/P_dom"/>
</dbReference>
<evidence type="ECO:0000313" key="16">
    <source>
        <dbReference type="EMBL" id="TFE85950.1"/>
    </source>
</evidence>
<dbReference type="InterPro" id="IPR003594">
    <property type="entry name" value="HATPase_dom"/>
</dbReference>
<dbReference type="CDD" id="cd00082">
    <property type="entry name" value="HisKA"/>
    <property type="match status" value="1"/>
</dbReference>
<dbReference type="PANTHER" id="PTHR43065:SF46">
    <property type="entry name" value="C4-DICARBOXYLATE TRANSPORT SENSOR PROTEIN DCTB"/>
    <property type="match status" value="1"/>
</dbReference>
<dbReference type="Pfam" id="PF00512">
    <property type="entry name" value="HisKA"/>
    <property type="match status" value="1"/>
</dbReference>
<evidence type="ECO:0000256" key="7">
    <source>
        <dbReference type="ARBA" id="ARBA00022692"/>
    </source>
</evidence>
<evidence type="ECO:0000256" key="4">
    <source>
        <dbReference type="ARBA" id="ARBA00022475"/>
    </source>
</evidence>
<feature type="transmembrane region" description="Helical" evidence="14">
    <location>
        <begin position="65"/>
        <end position="89"/>
    </location>
</feature>
<dbReference type="OrthoDB" id="9815750at2"/>
<dbReference type="SUPFAM" id="SSF55874">
    <property type="entry name" value="ATPase domain of HSP90 chaperone/DNA topoisomerase II/histidine kinase"/>
    <property type="match status" value="1"/>
</dbReference>
<organism evidence="16 17">
    <name type="scientific">Paenibacillus athensensis</name>
    <dbReference type="NCBI Taxonomy" id="1967502"/>
    <lineage>
        <taxon>Bacteria</taxon>
        <taxon>Bacillati</taxon>
        <taxon>Bacillota</taxon>
        <taxon>Bacilli</taxon>
        <taxon>Bacillales</taxon>
        <taxon>Paenibacillaceae</taxon>
        <taxon>Paenibacillus</taxon>
    </lineage>
</organism>
<dbReference type="Gene3D" id="1.10.287.130">
    <property type="match status" value="1"/>
</dbReference>
<feature type="domain" description="Histidine kinase" evidence="15">
    <location>
        <begin position="210"/>
        <end position="414"/>
    </location>
</feature>
<evidence type="ECO:0000259" key="15">
    <source>
        <dbReference type="PROSITE" id="PS50109"/>
    </source>
</evidence>
<sequence>MVKDLFLQVLAILVSIMACQFMLMGKSGWNKDWLFGIIGGICAVFCVTLPISFDGFRWDLRWVPLILTFLYGSRRAGLLATVMMLLYRIAQGGDALFLVYFPVLLNTLYLSLLRPRFIQWQPWVRVPMLVACGLFSFCVTLSHLYIYSRVKHETLFFQHGISSVLIIAALYVVTMLVAGLLIENIAETFKMRQELAQSEKLMVMSELAASVAHEIRNPLTVVRGFLQLTRETLVDKNKEFITTAIAELDRAEKIISDYLSFAKPQLEHISELSLVEIVRTTTDLIQAYAVMHGVELQVRLSGNPLLNSDKYKLQQVLMNVMKNAVEAIEGGGTVEIEIAERKDQAIVLVTDTGKGMTPEQLKRLGSPYYSMKETGTGLGLMVTFRLIEAMKGTIRFTSVPGTGTQVEMMFPLAR</sequence>
<keyword evidence="17" id="KW-1185">Reference proteome</keyword>
<dbReference type="InterPro" id="IPR004358">
    <property type="entry name" value="Sig_transdc_His_kin-like_C"/>
</dbReference>
<dbReference type="Gene3D" id="3.30.565.10">
    <property type="entry name" value="Histidine kinase-like ATPase, C-terminal domain"/>
    <property type="match status" value="1"/>
</dbReference>
<feature type="transmembrane region" description="Helical" evidence="14">
    <location>
        <begin position="160"/>
        <end position="182"/>
    </location>
</feature>
<feature type="transmembrane region" description="Helical" evidence="14">
    <location>
        <begin position="34"/>
        <end position="53"/>
    </location>
</feature>
<dbReference type="RefSeq" id="WP_134754685.1">
    <property type="nucleotide sequence ID" value="NZ_MYFO02000006.1"/>
</dbReference>
<protein>
    <recommendedName>
        <fullName evidence="3">histidine kinase</fullName>
        <ecNumber evidence="3">2.7.13.3</ecNumber>
    </recommendedName>
</protein>
<keyword evidence="6" id="KW-0808">Transferase</keyword>
<evidence type="ECO:0000313" key="17">
    <source>
        <dbReference type="Proteomes" id="UP000298246"/>
    </source>
</evidence>
<name>A0A4Y8PYL9_9BACL</name>
<dbReference type="PROSITE" id="PS50109">
    <property type="entry name" value="HIS_KIN"/>
    <property type="match status" value="1"/>
</dbReference>
<dbReference type="InterPro" id="IPR036890">
    <property type="entry name" value="HATPase_C_sf"/>
</dbReference>
<dbReference type="GO" id="GO:0071555">
    <property type="term" value="P:cell wall organization"/>
    <property type="evidence" value="ECO:0007669"/>
    <property type="project" value="InterPro"/>
</dbReference>
<evidence type="ECO:0000256" key="8">
    <source>
        <dbReference type="ARBA" id="ARBA00022741"/>
    </source>
</evidence>
<evidence type="ECO:0000256" key="9">
    <source>
        <dbReference type="ARBA" id="ARBA00022777"/>
    </source>
</evidence>
<keyword evidence="7 14" id="KW-0812">Transmembrane</keyword>
<dbReference type="GO" id="GO:0000155">
    <property type="term" value="F:phosphorelay sensor kinase activity"/>
    <property type="evidence" value="ECO:0007669"/>
    <property type="project" value="InterPro"/>
</dbReference>
<evidence type="ECO:0000256" key="1">
    <source>
        <dbReference type="ARBA" id="ARBA00000085"/>
    </source>
</evidence>
<dbReference type="EMBL" id="MYFO01000022">
    <property type="protein sequence ID" value="TFE85950.1"/>
    <property type="molecule type" value="Genomic_DNA"/>
</dbReference>
<comment type="caution">
    <text evidence="16">The sequence shown here is derived from an EMBL/GenBank/DDBJ whole genome shotgun (WGS) entry which is preliminary data.</text>
</comment>
<dbReference type="Pfam" id="PF02518">
    <property type="entry name" value="HATPase_c"/>
    <property type="match status" value="1"/>
</dbReference>
<keyword evidence="13 14" id="KW-0472">Membrane</keyword>
<dbReference type="PANTHER" id="PTHR43065">
    <property type="entry name" value="SENSOR HISTIDINE KINASE"/>
    <property type="match status" value="1"/>
</dbReference>
<dbReference type="GO" id="GO:0005886">
    <property type="term" value="C:plasma membrane"/>
    <property type="evidence" value="ECO:0007669"/>
    <property type="project" value="UniProtKB-SubCell"/>
</dbReference>
<dbReference type="AlphaFoldDB" id="A0A4Y8PYL9"/>
<keyword evidence="5" id="KW-0597">Phosphoprotein</keyword>
<evidence type="ECO:0000256" key="3">
    <source>
        <dbReference type="ARBA" id="ARBA00012438"/>
    </source>
</evidence>
<evidence type="ECO:0000256" key="14">
    <source>
        <dbReference type="SAM" id="Phobius"/>
    </source>
</evidence>
<evidence type="ECO:0000256" key="12">
    <source>
        <dbReference type="ARBA" id="ARBA00023012"/>
    </source>
</evidence>
<comment type="catalytic activity">
    <reaction evidence="1">
        <text>ATP + protein L-histidine = ADP + protein N-phospho-L-histidine.</text>
        <dbReference type="EC" id="2.7.13.3"/>
    </reaction>
</comment>
<evidence type="ECO:0000256" key="13">
    <source>
        <dbReference type="ARBA" id="ARBA00023136"/>
    </source>
</evidence>
<dbReference type="Proteomes" id="UP000298246">
    <property type="component" value="Unassembled WGS sequence"/>
</dbReference>
<evidence type="ECO:0000256" key="5">
    <source>
        <dbReference type="ARBA" id="ARBA00022553"/>
    </source>
</evidence>
<dbReference type="InterPro" id="IPR036097">
    <property type="entry name" value="HisK_dim/P_sf"/>
</dbReference>
<dbReference type="EC" id="2.7.13.3" evidence="3"/>
<feature type="transmembrane region" description="Helical" evidence="14">
    <location>
        <begin position="126"/>
        <end position="148"/>
    </location>
</feature>
<gene>
    <name evidence="16" type="ORF">B5M42_16250</name>
</gene>
<keyword evidence="4" id="KW-1003">Cell membrane</keyword>
<feature type="transmembrane region" description="Helical" evidence="14">
    <location>
        <begin position="95"/>
        <end position="114"/>
    </location>
</feature>
<keyword evidence="8" id="KW-0547">Nucleotide-binding</keyword>
<dbReference type="SMART" id="SM00388">
    <property type="entry name" value="HisKA"/>
    <property type="match status" value="1"/>
</dbReference>
<dbReference type="PROSITE" id="PS51257">
    <property type="entry name" value="PROKAR_LIPOPROTEIN"/>
    <property type="match status" value="1"/>
</dbReference>
<dbReference type="GO" id="GO:0005524">
    <property type="term" value="F:ATP binding"/>
    <property type="evidence" value="ECO:0007669"/>
    <property type="project" value="UniProtKB-KW"/>
</dbReference>
<dbReference type="Pfam" id="PF07694">
    <property type="entry name" value="5TM-5TMR_LYT"/>
    <property type="match status" value="1"/>
</dbReference>
<accession>A0A4Y8PYL9</accession>
<dbReference type="SUPFAM" id="SSF47384">
    <property type="entry name" value="Homodimeric domain of signal transducing histidine kinase"/>
    <property type="match status" value="1"/>
</dbReference>
<keyword evidence="12" id="KW-0902">Two-component regulatory system</keyword>
<dbReference type="SMART" id="SM00387">
    <property type="entry name" value="HATPase_c"/>
    <property type="match status" value="1"/>
</dbReference>
<comment type="subcellular location">
    <subcellularLocation>
        <location evidence="2">Cell membrane</location>
        <topology evidence="2">Multi-pass membrane protein</topology>
    </subcellularLocation>
</comment>
<proteinExistence type="predicted"/>
<evidence type="ECO:0000256" key="10">
    <source>
        <dbReference type="ARBA" id="ARBA00022840"/>
    </source>
</evidence>
<dbReference type="InterPro" id="IPR005467">
    <property type="entry name" value="His_kinase_dom"/>
</dbReference>
<evidence type="ECO:0000256" key="11">
    <source>
        <dbReference type="ARBA" id="ARBA00022989"/>
    </source>
</evidence>
<dbReference type="PRINTS" id="PR00344">
    <property type="entry name" value="BCTRLSENSOR"/>
</dbReference>
<evidence type="ECO:0000256" key="2">
    <source>
        <dbReference type="ARBA" id="ARBA00004651"/>
    </source>
</evidence>
<evidence type="ECO:0000256" key="6">
    <source>
        <dbReference type="ARBA" id="ARBA00022679"/>
    </source>
</evidence>
<keyword evidence="10" id="KW-0067">ATP-binding</keyword>
<dbReference type="InterPro" id="IPR011620">
    <property type="entry name" value="Sig_transdc_His_kinase_LytS_TM"/>
</dbReference>
<reference evidence="16 17" key="1">
    <citation type="submission" date="2017-03" db="EMBL/GenBank/DDBJ databases">
        <title>Isolation of Levoglucosan Utilizing Bacteria.</title>
        <authorList>
            <person name="Arya A.S."/>
        </authorList>
    </citation>
    <scope>NUCLEOTIDE SEQUENCE [LARGE SCALE GENOMIC DNA]</scope>
    <source>
        <strain evidence="16 17">MEC069</strain>
    </source>
</reference>